<dbReference type="InterPro" id="IPR050092">
    <property type="entry name" value="RNase_H"/>
</dbReference>
<keyword evidence="7 11" id="KW-0479">Metal-binding</keyword>
<evidence type="ECO:0000256" key="9">
    <source>
        <dbReference type="ARBA" id="ARBA00022801"/>
    </source>
</evidence>
<comment type="similarity">
    <text evidence="3 11">Belongs to the RNase H family.</text>
</comment>
<accession>A0A9D1E468</accession>
<dbReference type="InterPro" id="IPR036397">
    <property type="entry name" value="RNaseH_sf"/>
</dbReference>
<feature type="binding site" evidence="11">
    <location>
        <position position="9"/>
    </location>
    <ligand>
        <name>Mg(2+)</name>
        <dbReference type="ChEBI" id="CHEBI:18420"/>
        <label>2</label>
    </ligand>
</feature>
<dbReference type="PROSITE" id="PS50879">
    <property type="entry name" value="RNASE_H_1"/>
    <property type="match status" value="1"/>
</dbReference>
<dbReference type="AlphaFoldDB" id="A0A9D1E468"/>
<gene>
    <name evidence="11 13" type="primary">rnhA</name>
    <name evidence="13" type="ORF">IAC95_03465</name>
</gene>
<reference evidence="13" key="1">
    <citation type="submission" date="2020-10" db="EMBL/GenBank/DDBJ databases">
        <authorList>
            <person name="Gilroy R."/>
        </authorList>
    </citation>
    <scope>NUCLEOTIDE SEQUENCE</scope>
    <source>
        <strain evidence="13">CHK121-14286</strain>
    </source>
</reference>
<keyword evidence="8 11" id="KW-0255">Endonuclease</keyword>
<dbReference type="GO" id="GO:0043137">
    <property type="term" value="P:DNA replication, removal of RNA primer"/>
    <property type="evidence" value="ECO:0007669"/>
    <property type="project" value="TreeGrafter"/>
</dbReference>
<keyword evidence="11" id="KW-0963">Cytoplasm</keyword>
<comment type="subcellular location">
    <subcellularLocation>
        <location evidence="11">Cytoplasm</location>
    </subcellularLocation>
</comment>
<sequence length="156" mass="17345">MKKVTIYTDGACSGNPGVGGWAAVLEYKGKQKEISGSDGETTNNRMEMYAVIQALRTLKESCQCLVHSDSQYVVDAFNSDWVTSWQNNGWRTASKSPVKNVDLWKALLFEMGKHSVTFVKVKGHADDLLNERCDKLAKAAIEEYQKTHGAKQAPEQ</sequence>
<dbReference type="Proteomes" id="UP000824200">
    <property type="component" value="Unassembled WGS sequence"/>
</dbReference>
<evidence type="ECO:0000256" key="11">
    <source>
        <dbReference type="HAMAP-Rule" id="MF_00042"/>
    </source>
</evidence>
<dbReference type="InterPro" id="IPR022892">
    <property type="entry name" value="RNaseHI"/>
</dbReference>
<dbReference type="FunFam" id="3.30.420.10:FF:000089">
    <property type="entry name" value="Ribonuclease H"/>
    <property type="match status" value="1"/>
</dbReference>
<evidence type="ECO:0000256" key="6">
    <source>
        <dbReference type="ARBA" id="ARBA00022722"/>
    </source>
</evidence>
<evidence type="ECO:0000256" key="1">
    <source>
        <dbReference type="ARBA" id="ARBA00000077"/>
    </source>
</evidence>
<keyword evidence="6 11" id="KW-0540">Nuclease</keyword>
<organism evidence="13 14">
    <name type="scientific">Candidatus Fimimonas gallinarum</name>
    <dbReference type="NCBI Taxonomy" id="2840821"/>
    <lineage>
        <taxon>Bacteria</taxon>
        <taxon>Pseudomonadati</taxon>
        <taxon>Myxococcota</taxon>
        <taxon>Myxococcia</taxon>
        <taxon>Myxococcales</taxon>
        <taxon>Cystobacterineae</taxon>
        <taxon>Myxococcaceae</taxon>
        <taxon>Myxococcaceae incertae sedis</taxon>
        <taxon>Candidatus Fimimonas</taxon>
    </lineage>
</organism>
<dbReference type="SUPFAM" id="SSF53098">
    <property type="entry name" value="Ribonuclease H-like"/>
    <property type="match status" value="1"/>
</dbReference>
<dbReference type="EC" id="3.1.26.4" evidence="5 11"/>
<dbReference type="CDD" id="cd09278">
    <property type="entry name" value="RNase_HI_prokaryote_like"/>
    <property type="match status" value="1"/>
</dbReference>
<evidence type="ECO:0000256" key="10">
    <source>
        <dbReference type="ARBA" id="ARBA00022842"/>
    </source>
</evidence>
<dbReference type="GO" id="GO:0004523">
    <property type="term" value="F:RNA-DNA hybrid ribonuclease activity"/>
    <property type="evidence" value="ECO:0007669"/>
    <property type="project" value="UniProtKB-UniRule"/>
</dbReference>
<dbReference type="GO" id="GO:0005737">
    <property type="term" value="C:cytoplasm"/>
    <property type="evidence" value="ECO:0007669"/>
    <property type="project" value="UniProtKB-SubCell"/>
</dbReference>
<name>A0A9D1E468_9BACT</name>
<dbReference type="NCBIfam" id="NF001236">
    <property type="entry name" value="PRK00203.1"/>
    <property type="match status" value="1"/>
</dbReference>
<keyword evidence="9 11" id="KW-0378">Hydrolase</keyword>
<comment type="subunit">
    <text evidence="4 11">Monomer.</text>
</comment>
<dbReference type="PANTHER" id="PTHR10642:SF26">
    <property type="entry name" value="RIBONUCLEASE H1"/>
    <property type="match status" value="1"/>
</dbReference>
<comment type="cofactor">
    <cofactor evidence="11">
        <name>Mg(2+)</name>
        <dbReference type="ChEBI" id="CHEBI:18420"/>
    </cofactor>
    <text evidence="11">Binds 1 Mg(2+) ion per subunit. May bind a second metal ion at a regulatory site, or after substrate binding.</text>
</comment>
<feature type="binding site" evidence="11">
    <location>
        <position position="134"/>
    </location>
    <ligand>
        <name>Mg(2+)</name>
        <dbReference type="ChEBI" id="CHEBI:18420"/>
        <label>2</label>
    </ligand>
</feature>
<dbReference type="InterPro" id="IPR012337">
    <property type="entry name" value="RNaseH-like_sf"/>
</dbReference>
<dbReference type="GO" id="GO:0003676">
    <property type="term" value="F:nucleic acid binding"/>
    <property type="evidence" value="ECO:0007669"/>
    <property type="project" value="InterPro"/>
</dbReference>
<evidence type="ECO:0000256" key="3">
    <source>
        <dbReference type="ARBA" id="ARBA00005300"/>
    </source>
</evidence>
<evidence type="ECO:0000313" key="14">
    <source>
        <dbReference type="Proteomes" id="UP000824200"/>
    </source>
</evidence>
<evidence type="ECO:0000256" key="8">
    <source>
        <dbReference type="ARBA" id="ARBA00022759"/>
    </source>
</evidence>
<comment type="caution">
    <text evidence="13">The sequence shown here is derived from an EMBL/GenBank/DDBJ whole genome shotgun (WGS) entry which is preliminary data.</text>
</comment>
<dbReference type="HAMAP" id="MF_00042">
    <property type="entry name" value="RNase_H"/>
    <property type="match status" value="1"/>
</dbReference>
<evidence type="ECO:0000256" key="2">
    <source>
        <dbReference type="ARBA" id="ARBA00004065"/>
    </source>
</evidence>
<evidence type="ECO:0000256" key="5">
    <source>
        <dbReference type="ARBA" id="ARBA00012180"/>
    </source>
</evidence>
<feature type="binding site" evidence="11">
    <location>
        <position position="47"/>
    </location>
    <ligand>
        <name>Mg(2+)</name>
        <dbReference type="ChEBI" id="CHEBI:18420"/>
        <label>1</label>
    </ligand>
</feature>
<dbReference type="Pfam" id="PF00075">
    <property type="entry name" value="RNase_H"/>
    <property type="match status" value="1"/>
</dbReference>
<evidence type="ECO:0000256" key="4">
    <source>
        <dbReference type="ARBA" id="ARBA00011245"/>
    </source>
</evidence>
<feature type="binding site" evidence="11">
    <location>
        <position position="9"/>
    </location>
    <ligand>
        <name>Mg(2+)</name>
        <dbReference type="ChEBI" id="CHEBI:18420"/>
        <label>1</label>
    </ligand>
</feature>
<feature type="domain" description="RNase H type-1" evidence="12">
    <location>
        <begin position="1"/>
        <end position="142"/>
    </location>
</feature>
<reference evidence="13" key="2">
    <citation type="journal article" date="2021" name="PeerJ">
        <title>Extensive microbial diversity within the chicken gut microbiome revealed by metagenomics and culture.</title>
        <authorList>
            <person name="Gilroy R."/>
            <person name="Ravi A."/>
            <person name="Getino M."/>
            <person name="Pursley I."/>
            <person name="Horton D.L."/>
            <person name="Alikhan N.F."/>
            <person name="Baker D."/>
            <person name="Gharbi K."/>
            <person name="Hall N."/>
            <person name="Watson M."/>
            <person name="Adriaenssens E.M."/>
            <person name="Foster-Nyarko E."/>
            <person name="Jarju S."/>
            <person name="Secka A."/>
            <person name="Antonio M."/>
            <person name="Oren A."/>
            <person name="Chaudhuri R.R."/>
            <person name="La Ragione R."/>
            <person name="Hildebrand F."/>
            <person name="Pallen M.J."/>
        </authorList>
    </citation>
    <scope>NUCLEOTIDE SEQUENCE</scope>
    <source>
        <strain evidence="13">CHK121-14286</strain>
    </source>
</reference>
<comment type="function">
    <text evidence="2 11">Endonuclease that specifically degrades the RNA of RNA-DNA hybrids.</text>
</comment>
<evidence type="ECO:0000259" key="12">
    <source>
        <dbReference type="PROSITE" id="PS50879"/>
    </source>
</evidence>
<dbReference type="GO" id="GO:0000287">
    <property type="term" value="F:magnesium ion binding"/>
    <property type="evidence" value="ECO:0007669"/>
    <property type="project" value="UniProtKB-UniRule"/>
</dbReference>
<dbReference type="PANTHER" id="PTHR10642">
    <property type="entry name" value="RIBONUCLEASE H1"/>
    <property type="match status" value="1"/>
</dbReference>
<proteinExistence type="inferred from homology"/>
<dbReference type="InterPro" id="IPR002156">
    <property type="entry name" value="RNaseH_domain"/>
</dbReference>
<evidence type="ECO:0000256" key="7">
    <source>
        <dbReference type="ARBA" id="ARBA00022723"/>
    </source>
</evidence>
<protein>
    <recommendedName>
        <fullName evidence="5 11">Ribonuclease H</fullName>
        <shortName evidence="11">RNase H</shortName>
        <ecNumber evidence="5 11">3.1.26.4</ecNumber>
    </recommendedName>
</protein>
<evidence type="ECO:0000313" key="13">
    <source>
        <dbReference type="EMBL" id="HIR65925.1"/>
    </source>
</evidence>
<feature type="binding site" evidence="11">
    <location>
        <position position="69"/>
    </location>
    <ligand>
        <name>Mg(2+)</name>
        <dbReference type="ChEBI" id="CHEBI:18420"/>
        <label>1</label>
    </ligand>
</feature>
<comment type="catalytic activity">
    <reaction evidence="1 11">
        <text>Endonucleolytic cleavage to 5'-phosphomonoester.</text>
        <dbReference type="EC" id="3.1.26.4"/>
    </reaction>
</comment>
<dbReference type="EMBL" id="DVHL01000029">
    <property type="protein sequence ID" value="HIR65925.1"/>
    <property type="molecule type" value="Genomic_DNA"/>
</dbReference>
<dbReference type="Gene3D" id="3.30.420.10">
    <property type="entry name" value="Ribonuclease H-like superfamily/Ribonuclease H"/>
    <property type="match status" value="1"/>
</dbReference>
<keyword evidence="10 11" id="KW-0460">Magnesium</keyword>